<organism evidence="7 8">
    <name type="scientific">Cladophialophora chaetospira</name>
    <dbReference type="NCBI Taxonomy" id="386627"/>
    <lineage>
        <taxon>Eukaryota</taxon>
        <taxon>Fungi</taxon>
        <taxon>Dikarya</taxon>
        <taxon>Ascomycota</taxon>
        <taxon>Pezizomycotina</taxon>
        <taxon>Eurotiomycetes</taxon>
        <taxon>Chaetothyriomycetidae</taxon>
        <taxon>Chaetothyriales</taxon>
        <taxon>Herpotrichiellaceae</taxon>
        <taxon>Cladophialophora</taxon>
    </lineage>
</organism>
<comment type="similarity">
    <text evidence="2">Belongs to the acetate uptake transporter (AceTr) (TC 2.A.96) family.</text>
</comment>
<dbReference type="GO" id="GO:0015123">
    <property type="term" value="F:acetate transmembrane transporter activity"/>
    <property type="evidence" value="ECO:0007669"/>
    <property type="project" value="TreeGrafter"/>
</dbReference>
<feature type="transmembrane region" description="Helical" evidence="6">
    <location>
        <begin position="220"/>
        <end position="239"/>
    </location>
</feature>
<evidence type="ECO:0000256" key="6">
    <source>
        <dbReference type="SAM" id="Phobius"/>
    </source>
</evidence>
<gene>
    <name evidence="7" type="ORF">H2200_005704</name>
</gene>
<dbReference type="Proteomes" id="UP001172673">
    <property type="component" value="Unassembled WGS sequence"/>
</dbReference>
<protein>
    <recommendedName>
        <fullName evidence="9">Protein alcS</fullName>
    </recommendedName>
</protein>
<evidence type="ECO:0000256" key="4">
    <source>
        <dbReference type="ARBA" id="ARBA00022989"/>
    </source>
</evidence>
<comment type="caution">
    <text evidence="7">The sequence shown here is derived from an EMBL/GenBank/DDBJ whole genome shotgun (WGS) entry which is preliminary data.</text>
</comment>
<reference evidence="7" key="1">
    <citation type="submission" date="2022-10" db="EMBL/GenBank/DDBJ databases">
        <title>Culturing micro-colonial fungi from biological soil crusts in the Mojave desert and describing Neophaeococcomyces mojavensis, and introducing the new genera and species Taxawa tesnikishii.</title>
        <authorList>
            <person name="Kurbessoian T."/>
            <person name="Stajich J.E."/>
        </authorList>
    </citation>
    <scope>NUCLEOTIDE SEQUENCE</scope>
    <source>
        <strain evidence="7">TK_41</strain>
    </source>
</reference>
<dbReference type="Pfam" id="PF01184">
    <property type="entry name" value="Gpr1_Fun34_YaaH"/>
    <property type="match status" value="1"/>
</dbReference>
<feature type="transmembrane region" description="Helical" evidence="6">
    <location>
        <begin position="159"/>
        <end position="179"/>
    </location>
</feature>
<dbReference type="InterPro" id="IPR000791">
    <property type="entry name" value="Gpr1/Fun34/SatP-like"/>
</dbReference>
<evidence type="ECO:0000256" key="1">
    <source>
        <dbReference type="ARBA" id="ARBA00004141"/>
    </source>
</evidence>
<accession>A0AA38X9J7</accession>
<evidence type="ECO:0000256" key="5">
    <source>
        <dbReference type="ARBA" id="ARBA00023136"/>
    </source>
</evidence>
<evidence type="ECO:0008006" key="9">
    <source>
        <dbReference type="Google" id="ProtNLM"/>
    </source>
</evidence>
<keyword evidence="4 6" id="KW-1133">Transmembrane helix</keyword>
<keyword evidence="8" id="KW-1185">Reference proteome</keyword>
<sequence>MEDSKAAPLNQLHSREDFLRRVQTADSVFLPREVFEALYLTPKRNVPGDLRRKFGNPTPAALIGFVMSATPYAAASMGWRGAGGLGGALIPTMIFFGGVLQIIGAIGEWILGNTFPMCLFFTYGTFWIVAGTQLIPWFGVGVQYSTTGNSFHGMTEPSYYATVGFYYLALTMVTTIFTVCALRTNVVFFSALFTLIFAFGSATGAFWNLALGDADLGKKLTIAAGAFTWALTMMVWYLLAVQLLESVDFPLTLPVGDLSKVIKGKTERTAKKEGSGGTVDGTPTE</sequence>
<name>A0AA38X9J7_9EURO</name>
<evidence type="ECO:0000256" key="2">
    <source>
        <dbReference type="ARBA" id="ARBA00005587"/>
    </source>
</evidence>
<feature type="transmembrane region" description="Helical" evidence="6">
    <location>
        <begin position="118"/>
        <end position="139"/>
    </location>
</feature>
<evidence type="ECO:0000256" key="3">
    <source>
        <dbReference type="ARBA" id="ARBA00022692"/>
    </source>
</evidence>
<keyword evidence="5 6" id="KW-0472">Membrane</keyword>
<feature type="transmembrane region" description="Helical" evidence="6">
    <location>
        <begin position="60"/>
        <end position="79"/>
    </location>
</feature>
<evidence type="ECO:0000313" key="8">
    <source>
        <dbReference type="Proteomes" id="UP001172673"/>
    </source>
</evidence>
<dbReference type="EMBL" id="JAPDRK010000008">
    <property type="protein sequence ID" value="KAJ9609377.1"/>
    <property type="molecule type" value="Genomic_DNA"/>
</dbReference>
<keyword evidence="3 6" id="KW-0812">Transmembrane</keyword>
<dbReference type="InterPro" id="IPR051633">
    <property type="entry name" value="AceTr"/>
</dbReference>
<dbReference type="PANTHER" id="PTHR31123">
    <property type="entry name" value="ACCUMULATION OF DYADS PROTEIN 2-RELATED"/>
    <property type="match status" value="1"/>
</dbReference>
<dbReference type="AlphaFoldDB" id="A0AA38X9J7"/>
<dbReference type="GO" id="GO:0005886">
    <property type="term" value="C:plasma membrane"/>
    <property type="evidence" value="ECO:0007669"/>
    <property type="project" value="TreeGrafter"/>
</dbReference>
<dbReference type="PANTHER" id="PTHR31123:SF6">
    <property type="entry name" value="MEMBRANE AMMONIUM TRANSPORTER (ATO3), PUTATIVE (AFU_ORTHOLOGUE AFUA_5G01140)-RELATED"/>
    <property type="match status" value="1"/>
</dbReference>
<evidence type="ECO:0000313" key="7">
    <source>
        <dbReference type="EMBL" id="KAJ9609377.1"/>
    </source>
</evidence>
<comment type="subcellular location">
    <subcellularLocation>
        <location evidence="1">Membrane</location>
        <topology evidence="1">Multi-pass membrane protein</topology>
    </subcellularLocation>
</comment>
<feature type="transmembrane region" description="Helical" evidence="6">
    <location>
        <begin position="186"/>
        <end position="208"/>
    </location>
</feature>
<proteinExistence type="inferred from homology"/>
<feature type="transmembrane region" description="Helical" evidence="6">
    <location>
        <begin position="85"/>
        <end position="106"/>
    </location>
</feature>